<reference evidence="2" key="1">
    <citation type="journal article" date="2020" name="bioRxiv">
        <title>Comparative genomics of Chlamydomonas.</title>
        <authorList>
            <person name="Craig R.J."/>
            <person name="Hasan A.R."/>
            <person name="Ness R.W."/>
            <person name="Keightley P.D."/>
        </authorList>
    </citation>
    <scope>NUCLEOTIDE SEQUENCE</scope>
    <source>
        <strain evidence="2">CCAP 11/173</strain>
    </source>
</reference>
<accession>A0A835WGM6</accession>
<keyword evidence="3" id="KW-1185">Reference proteome</keyword>
<feature type="region of interest" description="Disordered" evidence="1">
    <location>
        <begin position="48"/>
        <end position="70"/>
    </location>
</feature>
<evidence type="ECO:0000313" key="3">
    <source>
        <dbReference type="Proteomes" id="UP000613740"/>
    </source>
</evidence>
<dbReference type="Proteomes" id="UP000613740">
    <property type="component" value="Unassembled WGS sequence"/>
</dbReference>
<name>A0A835WGM6_9CHLO</name>
<dbReference type="AlphaFoldDB" id="A0A835WGM6"/>
<dbReference type="EMBL" id="JAEHOD010000023">
    <property type="protein sequence ID" value="KAG2447162.1"/>
    <property type="molecule type" value="Genomic_DNA"/>
</dbReference>
<evidence type="ECO:0000313" key="2">
    <source>
        <dbReference type="EMBL" id="KAG2447162.1"/>
    </source>
</evidence>
<dbReference type="OrthoDB" id="10608994at2759"/>
<gene>
    <name evidence="2" type="ORF">HYH02_007908</name>
</gene>
<organism evidence="2 3">
    <name type="scientific">Chlamydomonas schloesseri</name>
    <dbReference type="NCBI Taxonomy" id="2026947"/>
    <lineage>
        <taxon>Eukaryota</taxon>
        <taxon>Viridiplantae</taxon>
        <taxon>Chlorophyta</taxon>
        <taxon>core chlorophytes</taxon>
        <taxon>Chlorophyceae</taxon>
        <taxon>CS clade</taxon>
        <taxon>Chlamydomonadales</taxon>
        <taxon>Chlamydomonadaceae</taxon>
        <taxon>Chlamydomonas</taxon>
    </lineage>
</organism>
<protein>
    <submittedName>
        <fullName evidence="2">Uncharacterized protein</fullName>
    </submittedName>
</protein>
<evidence type="ECO:0000256" key="1">
    <source>
        <dbReference type="SAM" id="MobiDB-lite"/>
    </source>
</evidence>
<sequence length="323" mass="31458">MGSKGYCHADDYRGRRASKELYLPVLPGAWALGDGVDVHLLEEYCGGRSGHTKRPVSPPAPCPARQSGSGSPSVWSSLLGSLTDALDLSGGWEYSRRDSNRLAPRGGSAAVSAGGAVALSSGRGGEAADGVDGVVLVTSSSQNDASGRGGARRATGSALLHRSCSTSVVHSVAAVTPAAMDAPVLLGRTTSGTAAAAAAAAAPHYALCTGGTGGCSGSGSRSAATSARTSACGLQSTATISGLSSAATSATGMATPAAGRSARSSGSGCTGAGATPVAGSGTFDYYLACLPASGCAERDHIDSVLASPLGGGVPAQVSVRKQD</sequence>
<proteinExistence type="predicted"/>
<comment type="caution">
    <text evidence="2">The sequence shown here is derived from an EMBL/GenBank/DDBJ whole genome shotgun (WGS) entry which is preliminary data.</text>
</comment>